<dbReference type="EMBL" id="CADCXV010001293">
    <property type="protein sequence ID" value="CAB0043279.1"/>
    <property type="molecule type" value="Genomic_DNA"/>
</dbReference>
<keyword evidence="3" id="KW-1185">Reference proteome</keyword>
<proteinExistence type="predicted"/>
<dbReference type="Proteomes" id="UP000479190">
    <property type="component" value="Unassembled WGS sequence"/>
</dbReference>
<gene>
    <name evidence="2" type="ORF">TBRA_LOCUS14867</name>
</gene>
<dbReference type="OrthoDB" id="7698238at2759"/>
<feature type="region of interest" description="Disordered" evidence="1">
    <location>
        <begin position="80"/>
        <end position="102"/>
    </location>
</feature>
<evidence type="ECO:0000313" key="2">
    <source>
        <dbReference type="EMBL" id="CAB0043279.1"/>
    </source>
</evidence>
<protein>
    <submittedName>
        <fullName evidence="2">Uncharacterized protein</fullName>
    </submittedName>
</protein>
<accession>A0A6H5J542</accession>
<name>A0A6H5J542_9HYME</name>
<organism evidence="2 3">
    <name type="scientific">Trichogramma brassicae</name>
    <dbReference type="NCBI Taxonomy" id="86971"/>
    <lineage>
        <taxon>Eukaryota</taxon>
        <taxon>Metazoa</taxon>
        <taxon>Ecdysozoa</taxon>
        <taxon>Arthropoda</taxon>
        <taxon>Hexapoda</taxon>
        <taxon>Insecta</taxon>
        <taxon>Pterygota</taxon>
        <taxon>Neoptera</taxon>
        <taxon>Endopterygota</taxon>
        <taxon>Hymenoptera</taxon>
        <taxon>Apocrita</taxon>
        <taxon>Proctotrupomorpha</taxon>
        <taxon>Chalcidoidea</taxon>
        <taxon>Trichogrammatidae</taxon>
        <taxon>Trichogramma</taxon>
    </lineage>
</organism>
<reference evidence="2 3" key="1">
    <citation type="submission" date="2020-02" db="EMBL/GenBank/DDBJ databases">
        <authorList>
            <person name="Ferguson B K."/>
        </authorList>
    </citation>
    <scope>NUCLEOTIDE SEQUENCE [LARGE SCALE GENOMIC DNA]</scope>
</reference>
<evidence type="ECO:0000313" key="3">
    <source>
        <dbReference type="Proteomes" id="UP000479190"/>
    </source>
</evidence>
<evidence type="ECO:0000256" key="1">
    <source>
        <dbReference type="SAM" id="MobiDB-lite"/>
    </source>
</evidence>
<feature type="compositionally biased region" description="Basic and acidic residues" evidence="1">
    <location>
        <begin position="80"/>
        <end position="91"/>
    </location>
</feature>
<sequence>MSCDSTLLYGAPIWRCATETQAYIRQAEAVHRRACLRVIIGRPHISYDVTYVIAGVPPLTLLADERARIYQRCPEDVKEEERRESLSKWQDRPTSPAYDNGVSSSLARVRTSLPSSNDETVVLLVGLGGSTSGRVPNSLHLFSGFSGSNSPILYVFPPYFRTNNNVYNNSDPPRERAVGEQWGAMESTTDDVKLAIDSINENLSQITTAFNKMANHVNGMDNNCENMWIKMKVMEQTMTFMMEQLESVTKNIMDINVSMKLRDEEESEKAKHERSYEIDVALRRTSYAHVSACPACAPH</sequence>
<dbReference type="AlphaFoldDB" id="A0A6H5J542"/>